<feature type="repeat" description="PPR" evidence="2">
    <location>
        <begin position="185"/>
        <end position="215"/>
    </location>
</feature>
<dbReference type="KEGG" id="smo:SELMODRAFT_125444"/>
<dbReference type="Pfam" id="PF20431">
    <property type="entry name" value="E_motif"/>
    <property type="match status" value="1"/>
</dbReference>
<reference evidence="3 4" key="1">
    <citation type="journal article" date="2011" name="Science">
        <title>The Selaginella genome identifies genetic changes associated with the evolution of vascular plants.</title>
        <authorList>
            <person name="Banks J.A."/>
            <person name="Nishiyama T."/>
            <person name="Hasebe M."/>
            <person name="Bowman J.L."/>
            <person name="Gribskov M."/>
            <person name="dePamphilis C."/>
            <person name="Albert V.A."/>
            <person name="Aono N."/>
            <person name="Aoyama T."/>
            <person name="Ambrose B.A."/>
            <person name="Ashton N.W."/>
            <person name="Axtell M.J."/>
            <person name="Barker E."/>
            <person name="Barker M.S."/>
            <person name="Bennetzen J.L."/>
            <person name="Bonawitz N.D."/>
            <person name="Chapple C."/>
            <person name="Cheng C."/>
            <person name="Correa L.G."/>
            <person name="Dacre M."/>
            <person name="DeBarry J."/>
            <person name="Dreyer I."/>
            <person name="Elias M."/>
            <person name="Engstrom E.M."/>
            <person name="Estelle M."/>
            <person name="Feng L."/>
            <person name="Finet C."/>
            <person name="Floyd S.K."/>
            <person name="Frommer W.B."/>
            <person name="Fujita T."/>
            <person name="Gramzow L."/>
            <person name="Gutensohn M."/>
            <person name="Harholt J."/>
            <person name="Hattori M."/>
            <person name="Heyl A."/>
            <person name="Hirai T."/>
            <person name="Hiwatashi Y."/>
            <person name="Ishikawa M."/>
            <person name="Iwata M."/>
            <person name="Karol K.G."/>
            <person name="Koehler B."/>
            <person name="Kolukisaoglu U."/>
            <person name="Kubo M."/>
            <person name="Kurata T."/>
            <person name="Lalonde S."/>
            <person name="Li K."/>
            <person name="Li Y."/>
            <person name="Litt A."/>
            <person name="Lyons E."/>
            <person name="Manning G."/>
            <person name="Maruyama T."/>
            <person name="Michael T.P."/>
            <person name="Mikami K."/>
            <person name="Miyazaki S."/>
            <person name="Morinaga S."/>
            <person name="Murata T."/>
            <person name="Mueller-Roeber B."/>
            <person name="Nelson D.R."/>
            <person name="Obara M."/>
            <person name="Oguri Y."/>
            <person name="Olmstead R.G."/>
            <person name="Onodera N."/>
            <person name="Petersen B.L."/>
            <person name="Pils B."/>
            <person name="Prigge M."/>
            <person name="Rensing S.A."/>
            <person name="Riano-Pachon D.M."/>
            <person name="Roberts A.W."/>
            <person name="Sato Y."/>
            <person name="Scheller H.V."/>
            <person name="Schulz B."/>
            <person name="Schulz C."/>
            <person name="Shakirov E.V."/>
            <person name="Shibagaki N."/>
            <person name="Shinohara N."/>
            <person name="Shippen D.E."/>
            <person name="Soerensen I."/>
            <person name="Sotooka R."/>
            <person name="Sugimoto N."/>
            <person name="Sugita M."/>
            <person name="Sumikawa N."/>
            <person name="Tanurdzic M."/>
            <person name="Theissen G."/>
            <person name="Ulvskov P."/>
            <person name="Wakazuki S."/>
            <person name="Weng J.K."/>
            <person name="Willats W.W."/>
            <person name="Wipf D."/>
            <person name="Wolf P.G."/>
            <person name="Yang L."/>
            <person name="Zimmer A.D."/>
            <person name="Zhu Q."/>
            <person name="Mitros T."/>
            <person name="Hellsten U."/>
            <person name="Loque D."/>
            <person name="Otillar R."/>
            <person name="Salamov A."/>
            <person name="Schmutz J."/>
            <person name="Shapiro H."/>
            <person name="Lindquist E."/>
            <person name="Lucas S."/>
            <person name="Rokhsar D."/>
            <person name="Grigoriev I.V."/>
        </authorList>
    </citation>
    <scope>NUCLEOTIDE SEQUENCE [LARGE SCALE GENOMIC DNA]</scope>
</reference>
<dbReference type="GO" id="GO:0009451">
    <property type="term" value="P:RNA modification"/>
    <property type="evidence" value="ECO:0007669"/>
    <property type="project" value="InterPro"/>
</dbReference>
<dbReference type="InterPro" id="IPR046960">
    <property type="entry name" value="PPR_At4g14850-like_plant"/>
</dbReference>
<dbReference type="Proteomes" id="UP000001514">
    <property type="component" value="Unassembled WGS sequence"/>
</dbReference>
<dbReference type="GO" id="GO:0003723">
    <property type="term" value="F:RNA binding"/>
    <property type="evidence" value="ECO:0007669"/>
    <property type="project" value="InterPro"/>
</dbReference>
<evidence type="ECO:0000256" key="2">
    <source>
        <dbReference type="PROSITE-ProRule" id="PRU00708"/>
    </source>
</evidence>
<dbReference type="PROSITE" id="PS51375">
    <property type="entry name" value="PPR"/>
    <property type="match status" value="4"/>
</dbReference>
<dbReference type="eggNOG" id="KOG4197">
    <property type="taxonomic scope" value="Eukaryota"/>
</dbReference>
<dbReference type="InterPro" id="IPR011990">
    <property type="entry name" value="TPR-like_helical_dom_sf"/>
</dbReference>
<dbReference type="GO" id="GO:0048731">
    <property type="term" value="P:system development"/>
    <property type="evidence" value="ECO:0007669"/>
    <property type="project" value="UniProtKB-ARBA"/>
</dbReference>
<dbReference type="InterPro" id="IPR046848">
    <property type="entry name" value="E_motif"/>
</dbReference>
<dbReference type="OMA" id="HEDISYH"/>
<organism evidence="4">
    <name type="scientific">Selaginella moellendorffii</name>
    <name type="common">Spikemoss</name>
    <dbReference type="NCBI Taxonomy" id="88036"/>
    <lineage>
        <taxon>Eukaryota</taxon>
        <taxon>Viridiplantae</taxon>
        <taxon>Streptophyta</taxon>
        <taxon>Embryophyta</taxon>
        <taxon>Tracheophyta</taxon>
        <taxon>Lycopodiopsida</taxon>
        <taxon>Selaginellales</taxon>
        <taxon>Selaginellaceae</taxon>
        <taxon>Selaginella</taxon>
    </lineage>
</organism>
<feature type="repeat" description="PPR" evidence="2">
    <location>
        <begin position="354"/>
        <end position="388"/>
    </location>
</feature>
<name>D8SUX9_SELML</name>
<dbReference type="FunFam" id="1.25.40.10:FF:000158">
    <property type="entry name" value="pentatricopeptide repeat-containing protein At2g33680"/>
    <property type="match status" value="1"/>
</dbReference>
<gene>
    <name evidence="3" type="ORF">SELMODRAFT_125444</name>
</gene>
<feature type="repeat" description="PPR" evidence="2">
    <location>
        <begin position="114"/>
        <end position="148"/>
    </location>
</feature>
<evidence type="ECO:0000256" key="1">
    <source>
        <dbReference type="ARBA" id="ARBA00022737"/>
    </source>
</evidence>
<evidence type="ECO:0008006" key="5">
    <source>
        <dbReference type="Google" id="ProtNLM"/>
    </source>
</evidence>
<accession>D8SUX9</accession>
<dbReference type="InParanoid" id="D8SUX9"/>
<sequence>MDLDGVFPSEVTFMNALAVCSRLGNLRDARALHCCLVGSGMEESVVLQTAVCSMYTGCSRLDLAKQVFNQMVERSVVTWNAMLTAYARNGLGREAMELFWRMEQDGSKADHTRNSVCWNAIIGIYAQHGFGEEAMALYQRMKAEKVVKPDEVTFINVLNACANLGELRIGKMVHEDISYHGLDGDIILLNALLNMYGRCGSLKLAREVFDSMSPRIGSSWTVMMTQYAEHGQGLVALDLFRDMHIEGLKMDDITFVIILSVCSHLGLLREGRDLFVSLQQDFGIHYLSEHYGCVVDLLARAGMLDVAEEFLERLPATQFSPVHWTSLLTSCRAHGDVERGTRAAMLLFELDPQDSGTYAILEQLYTNTGRWDDLAELAKIMRARGIRLRAPPVEEDLFG</sequence>
<proteinExistence type="predicted"/>
<evidence type="ECO:0000313" key="3">
    <source>
        <dbReference type="EMBL" id="EFJ11700.1"/>
    </source>
</evidence>
<feature type="repeat" description="PPR" evidence="2">
    <location>
        <begin position="75"/>
        <end position="109"/>
    </location>
</feature>
<dbReference type="HOGENOM" id="CLU_002706_0_1_1"/>
<dbReference type="Pfam" id="PF13041">
    <property type="entry name" value="PPR_2"/>
    <property type="match status" value="2"/>
</dbReference>
<dbReference type="InterPro" id="IPR002885">
    <property type="entry name" value="PPR_rpt"/>
</dbReference>
<dbReference type="AlphaFoldDB" id="D8SUX9"/>
<keyword evidence="1" id="KW-0677">Repeat</keyword>
<dbReference type="FunFam" id="1.25.40.10:FF:000393">
    <property type="entry name" value="Pentatricopeptide repeat-containing protein At1g20230"/>
    <property type="match status" value="1"/>
</dbReference>
<evidence type="ECO:0000313" key="4">
    <source>
        <dbReference type="Proteomes" id="UP000001514"/>
    </source>
</evidence>
<dbReference type="Gramene" id="EFJ11700">
    <property type="protein sequence ID" value="EFJ11700"/>
    <property type="gene ID" value="SELMODRAFT_125444"/>
</dbReference>
<dbReference type="PANTHER" id="PTHR47926">
    <property type="entry name" value="PENTATRICOPEPTIDE REPEAT-CONTAINING PROTEIN"/>
    <property type="match status" value="1"/>
</dbReference>
<dbReference type="Gene3D" id="1.25.40.10">
    <property type="entry name" value="Tetratricopeptide repeat domain"/>
    <property type="match status" value="3"/>
</dbReference>
<dbReference type="NCBIfam" id="TIGR00756">
    <property type="entry name" value="PPR"/>
    <property type="match status" value="4"/>
</dbReference>
<protein>
    <recommendedName>
        <fullName evidence="5">Pentacotripeptide-repeat region of PRORP domain-containing protein</fullName>
    </recommendedName>
</protein>
<dbReference type="Pfam" id="PF01535">
    <property type="entry name" value="PPR"/>
    <property type="match status" value="3"/>
</dbReference>
<keyword evidence="4" id="KW-1185">Reference proteome</keyword>
<dbReference type="PANTHER" id="PTHR47926:SF533">
    <property type="entry name" value="DYW DOMAIN-CONTAINING PROTEIN"/>
    <property type="match status" value="1"/>
</dbReference>
<dbReference type="EMBL" id="GL377644">
    <property type="protein sequence ID" value="EFJ11700.1"/>
    <property type="molecule type" value="Genomic_DNA"/>
</dbReference>